<keyword evidence="2" id="KW-1003">Cell membrane</keyword>
<evidence type="ECO:0000256" key="2">
    <source>
        <dbReference type="ARBA" id="ARBA00022475"/>
    </source>
</evidence>
<feature type="transmembrane region" description="Helical" evidence="6">
    <location>
        <begin position="188"/>
        <end position="218"/>
    </location>
</feature>
<evidence type="ECO:0000313" key="9">
    <source>
        <dbReference type="Proteomes" id="UP001524502"/>
    </source>
</evidence>
<evidence type="ECO:0000256" key="4">
    <source>
        <dbReference type="ARBA" id="ARBA00022989"/>
    </source>
</evidence>
<feature type="transmembrane region" description="Helical" evidence="6">
    <location>
        <begin position="339"/>
        <end position="356"/>
    </location>
</feature>
<dbReference type="Proteomes" id="UP001524502">
    <property type="component" value="Unassembled WGS sequence"/>
</dbReference>
<keyword evidence="5 6" id="KW-0472">Membrane</keyword>
<evidence type="ECO:0000256" key="1">
    <source>
        <dbReference type="ARBA" id="ARBA00004651"/>
    </source>
</evidence>
<protein>
    <recommendedName>
        <fullName evidence="7">Na+/H+ antiporter NhaC-like C-terminal domain-containing protein</fullName>
    </recommendedName>
</protein>
<dbReference type="InterPro" id="IPR018461">
    <property type="entry name" value="Na/H_Antiport_NhaC-like_C"/>
</dbReference>
<organism evidence="8 9">
    <name type="scientific">Anaerovorax odorimutans</name>
    <dbReference type="NCBI Taxonomy" id="109327"/>
    <lineage>
        <taxon>Bacteria</taxon>
        <taxon>Bacillati</taxon>
        <taxon>Bacillota</taxon>
        <taxon>Clostridia</taxon>
        <taxon>Peptostreptococcales</taxon>
        <taxon>Anaerovoracaceae</taxon>
        <taxon>Anaerovorax</taxon>
    </lineage>
</organism>
<evidence type="ECO:0000256" key="5">
    <source>
        <dbReference type="ARBA" id="ARBA00023136"/>
    </source>
</evidence>
<dbReference type="PANTHER" id="PTHR43478:SF1">
    <property type="entry name" value="NA+_H+ ANTIPORTER NHAC-LIKE C-TERMINAL DOMAIN-CONTAINING PROTEIN"/>
    <property type="match status" value="1"/>
</dbReference>
<accession>A0ABT1RTF9</accession>
<feature type="transmembrane region" description="Helical" evidence="6">
    <location>
        <begin position="104"/>
        <end position="124"/>
    </location>
</feature>
<feature type="transmembrane region" description="Helical" evidence="6">
    <location>
        <begin position="145"/>
        <end position="168"/>
    </location>
</feature>
<dbReference type="EMBL" id="JANFXK010000031">
    <property type="protein sequence ID" value="MCQ4638489.1"/>
    <property type="molecule type" value="Genomic_DNA"/>
</dbReference>
<feature type="transmembrane region" description="Helical" evidence="6">
    <location>
        <begin position="363"/>
        <end position="380"/>
    </location>
</feature>
<keyword evidence="3 6" id="KW-0812">Transmembrane</keyword>
<dbReference type="RefSeq" id="WP_256133691.1">
    <property type="nucleotide sequence ID" value="NZ_JANFXK010000031.1"/>
</dbReference>
<evidence type="ECO:0000259" key="7">
    <source>
        <dbReference type="Pfam" id="PF03553"/>
    </source>
</evidence>
<feature type="domain" description="Na+/H+ antiporter NhaC-like C-terminal" evidence="7">
    <location>
        <begin position="157"/>
        <end position="444"/>
    </location>
</feature>
<evidence type="ECO:0000256" key="3">
    <source>
        <dbReference type="ARBA" id="ARBA00022692"/>
    </source>
</evidence>
<evidence type="ECO:0000256" key="6">
    <source>
        <dbReference type="SAM" id="Phobius"/>
    </source>
</evidence>
<feature type="transmembrane region" description="Helical" evidence="6">
    <location>
        <begin position="422"/>
        <end position="445"/>
    </location>
</feature>
<name>A0ABT1RTF9_9FIRM</name>
<proteinExistence type="predicted"/>
<comment type="subcellular location">
    <subcellularLocation>
        <location evidence="1">Cell membrane</location>
        <topology evidence="1">Multi-pass membrane protein</topology>
    </subcellularLocation>
</comment>
<feature type="transmembrane region" description="Helical" evidence="6">
    <location>
        <begin position="64"/>
        <end position="84"/>
    </location>
</feature>
<feature type="transmembrane region" description="Helical" evidence="6">
    <location>
        <begin position="12"/>
        <end position="43"/>
    </location>
</feature>
<keyword evidence="4 6" id="KW-1133">Transmembrane helix</keyword>
<dbReference type="PANTHER" id="PTHR43478">
    <property type="entry name" value="NA+/H+ ANTIPORTER-RELATED"/>
    <property type="match status" value="1"/>
</dbReference>
<feature type="transmembrane region" description="Helical" evidence="6">
    <location>
        <begin position="295"/>
        <end position="319"/>
    </location>
</feature>
<comment type="caution">
    <text evidence="8">The sequence shown here is derived from an EMBL/GenBank/DDBJ whole genome shotgun (WGS) entry which is preliminary data.</text>
</comment>
<evidence type="ECO:0000313" key="8">
    <source>
        <dbReference type="EMBL" id="MCQ4638489.1"/>
    </source>
</evidence>
<dbReference type="Pfam" id="PF03553">
    <property type="entry name" value="Na_H_antiporter"/>
    <property type="match status" value="1"/>
</dbReference>
<keyword evidence="9" id="KW-1185">Reference proteome</keyword>
<reference evidence="8 9" key="1">
    <citation type="submission" date="2022-06" db="EMBL/GenBank/DDBJ databases">
        <title>Isolation of gut microbiota from human fecal samples.</title>
        <authorList>
            <person name="Pamer E.G."/>
            <person name="Barat B."/>
            <person name="Waligurski E."/>
            <person name="Medina S."/>
            <person name="Paddock L."/>
            <person name="Mostad J."/>
        </authorList>
    </citation>
    <scope>NUCLEOTIDE SEQUENCE [LARGE SCALE GENOMIC DNA]</scope>
    <source>
        <strain evidence="8 9">SL.3.17</strain>
    </source>
</reference>
<feature type="transmembrane region" description="Helical" evidence="6">
    <location>
        <begin position="243"/>
        <end position="260"/>
    </location>
</feature>
<gene>
    <name evidence="8" type="ORF">NE619_17305</name>
</gene>
<feature type="transmembrane region" description="Helical" evidence="6">
    <location>
        <begin position="266"/>
        <end position="283"/>
    </location>
</feature>
<sequence>MNVSAIESVVPIIVVLIISIITRRGLFALVCGLLVASLILSNYKISDMLSKTIEYLYQSLSNETCQWLIMVIVAFGMLLGLLEASHAVEEFSTCIERIIKHRKIALIVTSFMGALIFLDDYLITLTVSTTMKGITDKLKIPRSQLAYTVNSVSAPICLLVPISTWGVFYSALLKNSGYFDQNISGTSLYLSVLPILFYGWMAFIIVILQAVGIIPLMGKVKKDYKLIKSEDLKPLKKDMDQHANPLFFLLPILTMVVVTIVSDLNILMGAMASVILTSIIYTITKKVKFYDLLNACFTGTINMAFALFLLVLAFSIQIVNKDLMLTEHMISFLSPIMKGAYLPCIVFIFCSLYAFATGCFWDLAAIIIPIVVPLSISVGVNPLLTAAAVFSGTALGSNLCIFGDGVIMCAQACEIKPIDVMFASLPYSIIAGIVSALLYLGFGFFY</sequence>